<evidence type="ECO:0000256" key="1">
    <source>
        <dbReference type="SAM" id="MobiDB-lite"/>
    </source>
</evidence>
<proteinExistence type="predicted"/>
<dbReference type="Gene3D" id="3.40.50.1110">
    <property type="entry name" value="SGNH hydrolase"/>
    <property type="match status" value="1"/>
</dbReference>
<dbReference type="SUPFAM" id="SSF52266">
    <property type="entry name" value="SGNH hydrolase"/>
    <property type="match status" value="1"/>
</dbReference>
<keyword evidence="3" id="KW-1185">Reference proteome</keyword>
<gene>
    <name evidence="2" type="ORF">KUDE01_000052</name>
</gene>
<evidence type="ECO:0000313" key="3">
    <source>
        <dbReference type="Proteomes" id="UP001228049"/>
    </source>
</evidence>
<accession>A0AAD9B2X4</accession>
<comment type="caution">
    <text evidence="2">The sequence shown here is derived from an EMBL/GenBank/DDBJ whole genome shotgun (WGS) entry which is preliminary data.</text>
</comment>
<dbReference type="AlphaFoldDB" id="A0AAD9B2X4"/>
<name>A0AAD9B2X4_DISEL</name>
<protein>
    <submittedName>
        <fullName evidence="2">Platelet-activating factor acetylhydrolase IB subunit beta</fullName>
    </submittedName>
</protein>
<organism evidence="2 3">
    <name type="scientific">Dissostichus eleginoides</name>
    <name type="common">Patagonian toothfish</name>
    <name type="synonym">Dissostichus amissus</name>
    <dbReference type="NCBI Taxonomy" id="100907"/>
    <lineage>
        <taxon>Eukaryota</taxon>
        <taxon>Metazoa</taxon>
        <taxon>Chordata</taxon>
        <taxon>Craniata</taxon>
        <taxon>Vertebrata</taxon>
        <taxon>Euteleostomi</taxon>
        <taxon>Actinopterygii</taxon>
        <taxon>Neopterygii</taxon>
        <taxon>Teleostei</taxon>
        <taxon>Neoteleostei</taxon>
        <taxon>Acanthomorphata</taxon>
        <taxon>Eupercaria</taxon>
        <taxon>Perciformes</taxon>
        <taxon>Notothenioidei</taxon>
        <taxon>Nototheniidae</taxon>
        <taxon>Dissostichus</taxon>
    </lineage>
</organism>
<reference evidence="2" key="1">
    <citation type="submission" date="2023-04" db="EMBL/GenBank/DDBJ databases">
        <title>Chromosome-level genome of Chaenocephalus aceratus.</title>
        <authorList>
            <person name="Park H."/>
        </authorList>
    </citation>
    <scope>NUCLEOTIDE SEQUENCE</scope>
    <source>
        <strain evidence="2">DE</strain>
        <tissue evidence="2">Muscle</tissue>
    </source>
</reference>
<feature type="region of interest" description="Disordered" evidence="1">
    <location>
        <begin position="213"/>
        <end position="279"/>
    </location>
</feature>
<dbReference type="Proteomes" id="UP001228049">
    <property type="component" value="Unassembled WGS sequence"/>
</dbReference>
<feature type="compositionally biased region" description="Polar residues" evidence="1">
    <location>
        <begin position="35"/>
        <end position="53"/>
    </location>
</feature>
<dbReference type="EMBL" id="JASDAP010000094">
    <property type="protein sequence ID" value="KAK1875686.1"/>
    <property type="molecule type" value="Genomic_DNA"/>
</dbReference>
<feature type="compositionally biased region" description="Basic residues" evidence="1">
    <location>
        <begin position="232"/>
        <end position="248"/>
    </location>
</feature>
<evidence type="ECO:0000313" key="2">
    <source>
        <dbReference type="EMBL" id="KAK1875686.1"/>
    </source>
</evidence>
<sequence>MTSTETRTLPASVPGPPSLLSTQHNNTLAPPDTPTQPAANSQLCPSQLPSTQPEEQDPQVVLLADSNGKFLDTRKPDKKVLSKHCSTTGQAMKLLKKETLRSPQYLVIHTGTNDLHTLRRDTAEAVRKMAEQASKEFPDTRIVVSTLLPRTDTPPHVIHDINMEIRKGCATLPNVHLALHSTIGPWDLYDGLHLHRERVGIFAKTLKDAALGCSPPTPSSTRGFIDPPRPLPPHHHPRITTPAVRRHNSSAWTSHSQHNQRRLLSPSSPPAQHQQQRYAATAAPCLPPHLQQQSYAAVVAQPAATLPPPATSELRDIRMMLHTLPPPATSELRDIRMMLHTLPPPATSELGDIRMMLHTHPPPATSELGDIRMMLHTHPPPATSELGDIRMMLRALPPPATSELGDIRMMLPPLPPPATSELGDIRMMLHTHSPATSELGDIRKMLHTLCTRLLSS</sequence>
<feature type="region of interest" description="Disordered" evidence="1">
    <location>
        <begin position="1"/>
        <end position="57"/>
    </location>
</feature>
<feature type="compositionally biased region" description="Polar residues" evidence="1">
    <location>
        <begin position="19"/>
        <end position="28"/>
    </location>
</feature>
<dbReference type="InterPro" id="IPR036514">
    <property type="entry name" value="SGNH_hydro_sf"/>
</dbReference>